<feature type="binding site" evidence="7">
    <location>
        <position position="39"/>
    </location>
    <ligand>
        <name>ATP</name>
        <dbReference type="ChEBI" id="CHEBI:30616"/>
    </ligand>
</feature>
<evidence type="ECO:0000256" key="9">
    <source>
        <dbReference type="SAM" id="Phobius"/>
    </source>
</evidence>
<keyword evidence="3" id="KW-0808">Transferase</keyword>
<comment type="caution">
    <text evidence="11">The sequence shown here is derived from an EMBL/GenBank/DDBJ whole genome shotgun (WGS) entry which is preliminary data.</text>
</comment>
<keyword evidence="2" id="KW-0723">Serine/threonine-protein kinase</keyword>
<dbReference type="Gene3D" id="1.10.510.10">
    <property type="entry name" value="Transferase(Phosphotransferase) domain 1"/>
    <property type="match status" value="1"/>
</dbReference>
<dbReference type="Gene3D" id="3.30.200.20">
    <property type="entry name" value="Phosphorylase Kinase, domain 1"/>
    <property type="match status" value="1"/>
</dbReference>
<evidence type="ECO:0000256" key="4">
    <source>
        <dbReference type="ARBA" id="ARBA00022741"/>
    </source>
</evidence>
<keyword evidence="9" id="KW-0812">Transmembrane</keyword>
<feature type="compositionally biased region" description="Low complexity" evidence="8">
    <location>
        <begin position="274"/>
        <end position="291"/>
    </location>
</feature>
<feature type="region of interest" description="Disordered" evidence="8">
    <location>
        <begin position="261"/>
        <end position="291"/>
    </location>
</feature>
<keyword evidence="12" id="KW-1185">Reference proteome</keyword>
<dbReference type="PANTHER" id="PTHR43289:SF6">
    <property type="entry name" value="SERINE_THREONINE-PROTEIN KINASE NEKL-3"/>
    <property type="match status" value="1"/>
</dbReference>
<reference evidence="11 12" key="1">
    <citation type="submission" date="2021-06" db="EMBL/GenBank/DDBJ databases">
        <title>Actinoplanes lichenicola sp. nov., and Actinoplanes ovalisporus sp. nov., isolated from lichen in Thailand.</title>
        <authorList>
            <person name="Saeng-In P."/>
            <person name="Kanchanasin P."/>
            <person name="Yuki M."/>
            <person name="Kudo T."/>
            <person name="Ohkuma M."/>
            <person name="Phongsopitanun W."/>
            <person name="Tanasupawat S."/>
        </authorList>
    </citation>
    <scope>NUCLEOTIDE SEQUENCE [LARGE SCALE GENOMIC DNA]</scope>
    <source>
        <strain evidence="11 12">NBRC 110975</strain>
    </source>
</reference>
<dbReference type="PROSITE" id="PS00108">
    <property type="entry name" value="PROTEIN_KINASE_ST"/>
    <property type="match status" value="1"/>
</dbReference>
<dbReference type="GO" id="GO:0016301">
    <property type="term" value="F:kinase activity"/>
    <property type="evidence" value="ECO:0007669"/>
    <property type="project" value="UniProtKB-KW"/>
</dbReference>
<evidence type="ECO:0000256" key="7">
    <source>
        <dbReference type="PROSITE-ProRule" id="PRU10141"/>
    </source>
</evidence>
<dbReference type="SUPFAM" id="SSF56112">
    <property type="entry name" value="Protein kinase-like (PK-like)"/>
    <property type="match status" value="1"/>
</dbReference>
<name>A0ABS5YS16_9ACTN</name>
<dbReference type="CDD" id="cd14014">
    <property type="entry name" value="STKc_PknB_like"/>
    <property type="match status" value="1"/>
</dbReference>
<evidence type="ECO:0000256" key="5">
    <source>
        <dbReference type="ARBA" id="ARBA00022777"/>
    </source>
</evidence>
<evidence type="ECO:0000256" key="3">
    <source>
        <dbReference type="ARBA" id="ARBA00022679"/>
    </source>
</evidence>
<evidence type="ECO:0000256" key="1">
    <source>
        <dbReference type="ARBA" id="ARBA00012513"/>
    </source>
</evidence>
<dbReference type="InterPro" id="IPR017441">
    <property type="entry name" value="Protein_kinase_ATP_BS"/>
</dbReference>
<dbReference type="Proteomes" id="UP001519654">
    <property type="component" value="Unassembled WGS sequence"/>
</dbReference>
<keyword evidence="4 7" id="KW-0547">Nucleotide-binding</keyword>
<dbReference type="EMBL" id="JAHKKG010000006">
    <property type="protein sequence ID" value="MBU2666239.1"/>
    <property type="molecule type" value="Genomic_DNA"/>
</dbReference>
<dbReference type="SMART" id="SM00220">
    <property type="entry name" value="S_TKc"/>
    <property type="match status" value="1"/>
</dbReference>
<dbReference type="RefSeq" id="WP_215789422.1">
    <property type="nucleotide sequence ID" value="NZ_JAHKKG010000006.1"/>
</dbReference>
<keyword evidence="6 7" id="KW-0067">ATP-binding</keyword>
<gene>
    <name evidence="11" type="ORF">KOI35_22310</name>
</gene>
<evidence type="ECO:0000259" key="10">
    <source>
        <dbReference type="PROSITE" id="PS50011"/>
    </source>
</evidence>
<dbReference type="InterPro" id="IPR008271">
    <property type="entry name" value="Ser/Thr_kinase_AS"/>
</dbReference>
<protein>
    <recommendedName>
        <fullName evidence="1">non-specific serine/threonine protein kinase</fullName>
        <ecNumber evidence="1">2.7.11.1</ecNumber>
    </recommendedName>
</protein>
<evidence type="ECO:0000256" key="8">
    <source>
        <dbReference type="SAM" id="MobiDB-lite"/>
    </source>
</evidence>
<evidence type="ECO:0000313" key="11">
    <source>
        <dbReference type="EMBL" id="MBU2666239.1"/>
    </source>
</evidence>
<dbReference type="PANTHER" id="PTHR43289">
    <property type="entry name" value="MITOGEN-ACTIVATED PROTEIN KINASE KINASE KINASE 20-RELATED"/>
    <property type="match status" value="1"/>
</dbReference>
<sequence length="510" mass="53647">MTEGIVAGRYRLDERIGRGGMGAVWRAHDELLGRDVAVKEILLPDTQRALREARAAARLRHPGIVTVHDIVTDDDRPWIVMELVGGRSLAAAIAEHQFLTERRTAEIGRHVLDALRAAHREGILHRDVKPANILLDGDRVVLTDFGIAAIDDATALTATGQLIGSPSYLAPERINGKAATAAADLWALGVTLYAAVTGTSPFQREDTQATFAAVLTFAPAPPAGAGKLWPVIKGLLDKDPATRLTAEAAVPLLESVVAELPAADPPRRPRRDSSTAVAPSPTIAAPTAAQSADGPTVTAHTVLIPGSGGRRVRTMWAVTGAVVAALLLGGGIAWAAGRTSPPAVKPSASALAVVASRPSSPSAPVNPLLDSCLVGRWKSTSIQVVNHFEGVDKQFSGGSGAIMKVWPDGRGSSDFAGSAPLTATVKGAKYVQTLRGSVTYRTATRNGRVYTSESVSKRSQTITRNGRSVSFTQGAPTSDPLEYLCSDTRLTIYGNEDASTDSWARISRTP</sequence>
<dbReference type="InterPro" id="IPR000719">
    <property type="entry name" value="Prot_kinase_dom"/>
</dbReference>
<accession>A0ABS5YS16</accession>
<feature type="domain" description="Protein kinase" evidence="10">
    <location>
        <begin position="10"/>
        <end position="253"/>
    </location>
</feature>
<feature type="transmembrane region" description="Helical" evidence="9">
    <location>
        <begin position="315"/>
        <end position="337"/>
    </location>
</feature>
<dbReference type="InterPro" id="IPR011009">
    <property type="entry name" value="Kinase-like_dom_sf"/>
</dbReference>
<keyword evidence="5 11" id="KW-0418">Kinase</keyword>
<dbReference type="Pfam" id="PF00069">
    <property type="entry name" value="Pkinase"/>
    <property type="match status" value="1"/>
</dbReference>
<dbReference type="EC" id="2.7.11.1" evidence="1"/>
<evidence type="ECO:0000256" key="6">
    <source>
        <dbReference type="ARBA" id="ARBA00022840"/>
    </source>
</evidence>
<organism evidence="11 12">
    <name type="scientific">Paractinoplanes bogorensis</name>
    <dbReference type="NCBI Taxonomy" id="1610840"/>
    <lineage>
        <taxon>Bacteria</taxon>
        <taxon>Bacillati</taxon>
        <taxon>Actinomycetota</taxon>
        <taxon>Actinomycetes</taxon>
        <taxon>Micromonosporales</taxon>
        <taxon>Micromonosporaceae</taxon>
        <taxon>Paractinoplanes</taxon>
    </lineage>
</organism>
<keyword evidence="9" id="KW-1133">Transmembrane helix</keyword>
<keyword evidence="9" id="KW-0472">Membrane</keyword>
<evidence type="ECO:0000256" key="2">
    <source>
        <dbReference type="ARBA" id="ARBA00022527"/>
    </source>
</evidence>
<proteinExistence type="predicted"/>
<dbReference type="PROSITE" id="PS50011">
    <property type="entry name" value="PROTEIN_KINASE_DOM"/>
    <property type="match status" value="1"/>
</dbReference>
<evidence type="ECO:0000313" key="12">
    <source>
        <dbReference type="Proteomes" id="UP001519654"/>
    </source>
</evidence>
<dbReference type="PROSITE" id="PS00107">
    <property type="entry name" value="PROTEIN_KINASE_ATP"/>
    <property type="match status" value="1"/>
</dbReference>